<evidence type="ECO:0000313" key="7">
    <source>
        <dbReference type="EMBL" id="KAK7683476.1"/>
    </source>
</evidence>
<dbReference type="PROSITE" id="PS50865">
    <property type="entry name" value="ZF_MYND_2"/>
    <property type="match status" value="1"/>
</dbReference>
<keyword evidence="1" id="KW-0479">Metal-binding</keyword>
<accession>A0AAW0G1G4</accession>
<dbReference type="SUPFAM" id="SSF144232">
    <property type="entry name" value="HIT/MYND zinc finger-like"/>
    <property type="match status" value="1"/>
</dbReference>
<feature type="domain" description="MYND-type" evidence="6">
    <location>
        <begin position="673"/>
        <end position="711"/>
    </location>
</feature>
<dbReference type="SUPFAM" id="SSF48371">
    <property type="entry name" value="ARM repeat"/>
    <property type="match status" value="1"/>
</dbReference>
<dbReference type="EMBL" id="JASBNA010000030">
    <property type="protein sequence ID" value="KAK7683476.1"/>
    <property type="molecule type" value="Genomic_DNA"/>
</dbReference>
<evidence type="ECO:0000256" key="2">
    <source>
        <dbReference type="ARBA" id="ARBA00022771"/>
    </source>
</evidence>
<dbReference type="Gene3D" id="6.10.140.2220">
    <property type="match status" value="1"/>
</dbReference>
<evidence type="ECO:0000256" key="1">
    <source>
        <dbReference type="ARBA" id="ARBA00022723"/>
    </source>
</evidence>
<feature type="compositionally biased region" description="Basic residues" evidence="5">
    <location>
        <begin position="1"/>
        <end position="15"/>
    </location>
</feature>
<feature type="region of interest" description="Disordered" evidence="5">
    <location>
        <begin position="1"/>
        <end position="30"/>
    </location>
</feature>
<feature type="compositionally biased region" description="Low complexity" evidence="5">
    <location>
        <begin position="16"/>
        <end position="26"/>
    </location>
</feature>
<dbReference type="Pfam" id="PF01753">
    <property type="entry name" value="zf-MYND"/>
    <property type="match status" value="1"/>
</dbReference>
<dbReference type="Gene3D" id="1.25.10.10">
    <property type="entry name" value="Leucine-rich Repeat Variant"/>
    <property type="match status" value="1"/>
</dbReference>
<name>A0AAW0G1G4_9APHY</name>
<evidence type="ECO:0000259" key="6">
    <source>
        <dbReference type="PROSITE" id="PS50865"/>
    </source>
</evidence>
<sequence length="713" mass="81189">MPGPRKKKQNTHNRKASASTPKSPASDETPLGSLFRDIEISEGWGSELAYLCDYFELPDINTRSGLKRVHARFENISQKLDYAFSEAKKVGNAKVMEGICGIWTKMCHDALLRNKLFMQGLLPRLIFLLDNRATRYTSLRSLRILTHHGGEQICAEIAKETPIFVRLMEEFPNDPEVNEELISIIAHTTGVVINNETIPIRFKKLIDMPTLLKLICNAMCRPDTRYLSPSHALSFFMSASFHYAREMKTFPPVMNLLVACLRSKDLSLRCNVFVTLLRINMVDAEEDNRNLDPQKLMASIERGFPDHLAEFAFNYGMKNTEVYSTLYCMRDFQQAMMECARDHNLLKLGRTIADLILQTEYSVADGGFQAMNERTGKMEIMDLGLPFKMWSDSLPHCGKALRQNGELDKADIVEIKHWIMKQKIGQAIEIAKTGIKRNPNVAYFYYAIGLGADSREALRAVKKGLKAKQTSPFVSTYLLWRGVDSAGQLGVTTLANTPAGDQRWSEGVAFLMSAYDDAKKFINEAPPDAKRMQTMLNWYIILHIAIHGPELSVELREIEPTMKKLDLSRQFLEFMNIPNKKTQLRLTREMIMHLYTPAVKNNTFFIEKLDTLHITTEKSQEKSTEKAEDTLAAWIEGLQIDDAENGELGQYHHHCRTYKVAMINKADLELYRCSHCENPSAVLKKCGGCGKSRYCDSSCQKLHWPEHKKLCKA</sequence>
<evidence type="ECO:0000313" key="8">
    <source>
        <dbReference type="Proteomes" id="UP001385951"/>
    </source>
</evidence>
<comment type="caution">
    <text evidence="7">The sequence shown here is derived from an EMBL/GenBank/DDBJ whole genome shotgun (WGS) entry which is preliminary data.</text>
</comment>
<keyword evidence="2 4" id="KW-0863">Zinc-finger</keyword>
<dbReference type="GO" id="GO:0008270">
    <property type="term" value="F:zinc ion binding"/>
    <property type="evidence" value="ECO:0007669"/>
    <property type="project" value="UniProtKB-KW"/>
</dbReference>
<dbReference type="Proteomes" id="UP001385951">
    <property type="component" value="Unassembled WGS sequence"/>
</dbReference>
<evidence type="ECO:0000256" key="3">
    <source>
        <dbReference type="ARBA" id="ARBA00022833"/>
    </source>
</evidence>
<keyword evidence="3" id="KW-0862">Zinc</keyword>
<evidence type="ECO:0000256" key="4">
    <source>
        <dbReference type="PROSITE-ProRule" id="PRU00134"/>
    </source>
</evidence>
<dbReference type="PROSITE" id="PS01360">
    <property type="entry name" value="ZF_MYND_1"/>
    <property type="match status" value="1"/>
</dbReference>
<gene>
    <name evidence="7" type="ORF">QCA50_013310</name>
</gene>
<dbReference type="InterPro" id="IPR011989">
    <property type="entry name" value="ARM-like"/>
</dbReference>
<protein>
    <recommendedName>
        <fullName evidence="6">MYND-type domain-containing protein</fullName>
    </recommendedName>
</protein>
<reference evidence="7 8" key="1">
    <citation type="submission" date="2022-09" db="EMBL/GenBank/DDBJ databases">
        <authorList>
            <person name="Palmer J.M."/>
        </authorList>
    </citation>
    <scope>NUCLEOTIDE SEQUENCE [LARGE SCALE GENOMIC DNA]</scope>
    <source>
        <strain evidence="7 8">DSM 7382</strain>
    </source>
</reference>
<keyword evidence="8" id="KW-1185">Reference proteome</keyword>
<evidence type="ECO:0000256" key="5">
    <source>
        <dbReference type="SAM" id="MobiDB-lite"/>
    </source>
</evidence>
<dbReference type="AlphaFoldDB" id="A0AAW0G1G4"/>
<proteinExistence type="predicted"/>
<dbReference type="InterPro" id="IPR002893">
    <property type="entry name" value="Znf_MYND"/>
</dbReference>
<organism evidence="7 8">
    <name type="scientific">Cerrena zonata</name>
    <dbReference type="NCBI Taxonomy" id="2478898"/>
    <lineage>
        <taxon>Eukaryota</taxon>
        <taxon>Fungi</taxon>
        <taxon>Dikarya</taxon>
        <taxon>Basidiomycota</taxon>
        <taxon>Agaricomycotina</taxon>
        <taxon>Agaricomycetes</taxon>
        <taxon>Polyporales</taxon>
        <taxon>Cerrenaceae</taxon>
        <taxon>Cerrena</taxon>
    </lineage>
</organism>
<dbReference type="InterPro" id="IPR016024">
    <property type="entry name" value="ARM-type_fold"/>
</dbReference>